<reference evidence="3" key="1">
    <citation type="submission" date="2021-01" db="EMBL/GenBank/DDBJ databases">
        <authorList>
            <person name="Kaushik A."/>
        </authorList>
    </citation>
    <scope>NUCLEOTIDE SEQUENCE</scope>
    <source>
        <strain evidence="2">AG4-R118</strain>
        <strain evidence="3">AG4-RS23</strain>
    </source>
</reference>
<evidence type="ECO:0000313" key="2">
    <source>
        <dbReference type="EMBL" id="CAE6454724.1"/>
    </source>
</evidence>
<evidence type="ECO:0000313" key="4">
    <source>
        <dbReference type="Proteomes" id="UP000663861"/>
    </source>
</evidence>
<protein>
    <submittedName>
        <fullName evidence="3">Uncharacterized protein</fullName>
    </submittedName>
</protein>
<organism evidence="3 4">
    <name type="scientific">Rhizoctonia solani</name>
    <dbReference type="NCBI Taxonomy" id="456999"/>
    <lineage>
        <taxon>Eukaryota</taxon>
        <taxon>Fungi</taxon>
        <taxon>Dikarya</taxon>
        <taxon>Basidiomycota</taxon>
        <taxon>Agaricomycotina</taxon>
        <taxon>Agaricomycetes</taxon>
        <taxon>Cantharellales</taxon>
        <taxon>Ceratobasidiaceae</taxon>
        <taxon>Rhizoctonia</taxon>
    </lineage>
</organism>
<gene>
    <name evidence="3" type="ORF">RDB_LOCUS162740</name>
    <name evidence="2" type="ORF">RDB_LOCUS74983</name>
</gene>
<dbReference type="Proteomes" id="UP000663861">
    <property type="component" value="Unassembled WGS sequence"/>
</dbReference>
<proteinExistence type="predicted"/>
<dbReference type="Proteomes" id="UP000663888">
    <property type="component" value="Unassembled WGS sequence"/>
</dbReference>
<sequence>MPIIQFVHDLDACSSSPSISASLRVKHIMEINGVSQQPMGSPSLSLLRAMKLGADLRIELICLLEGAFIPPVHIQTFPFMSAILTSLQEATCGATGLCRMDKHEKSDEVLRHFIVLQRDSETSVAPRLRLRSLELSISLPGRIHEFTKGLYAADPYSVLESPPLPLQLCFDDLCSQLLAHLTFYYPSLFGEYAKTLCKNTKYLDSILTSLSRIFDRSTNGDLKRQAQLHKLSLLDNVRSRLQNQVEVLDSTSREVAAEGGTNDLAQSINQDICCIWLRLDSSEKQGNLSVPVRDTDELEIHEDLPEPALEDEDSRGDPIIDTDSDGDLNVPWWYRSSCSPQSILDRDTLPTSPY</sequence>
<dbReference type="AlphaFoldDB" id="A0A8H3DKC8"/>
<dbReference type="EMBL" id="CAJMWX010001046">
    <property type="protein sequence ID" value="CAE6454724.1"/>
    <property type="molecule type" value="Genomic_DNA"/>
</dbReference>
<evidence type="ECO:0000256" key="1">
    <source>
        <dbReference type="SAM" id="MobiDB-lite"/>
    </source>
</evidence>
<dbReference type="EMBL" id="CAJMWY010004239">
    <property type="protein sequence ID" value="CAE6525045.1"/>
    <property type="molecule type" value="Genomic_DNA"/>
</dbReference>
<evidence type="ECO:0000313" key="3">
    <source>
        <dbReference type="EMBL" id="CAE6525045.1"/>
    </source>
</evidence>
<comment type="caution">
    <text evidence="3">The sequence shown here is derived from an EMBL/GenBank/DDBJ whole genome shotgun (WGS) entry which is preliminary data.</text>
</comment>
<accession>A0A8H3DKC8</accession>
<name>A0A8H3DKC8_9AGAM</name>
<feature type="compositionally biased region" description="Acidic residues" evidence="1">
    <location>
        <begin position="308"/>
        <end position="326"/>
    </location>
</feature>
<feature type="region of interest" description="Disordered" evidence="1">
    <location>
        <begin position="304"/>
        <end position="331"/>
    </location>
</feature>